<dbReference type="AlphaFoldDB" id="A0A179UBW7"/>
<feature type="domain" description="Tyrosinase copper-binding" evidence="4">
    <location>
        <begin position="171"/>
        <end position="188"/>
    </location>
</feature>
<dbReference type="GO" id="GO:0046872">
    <property type="term" value="F:metal ion binding"/>
    <property type="evidence" value="ECO:0007669"/>
    <property type="project" value="UniProtKB-KW"/>
</dbReference>
<dbReference type="PRINTS" id="PR00092">
    <property type="entry name" value="TYROSINASE"/>
</dbReference>
<evidence type="ECO:0000313" key="6">
    <source>
        <dbReference type="EMBL" id="OAT04657.1"/>
    </source>
</evidence>
<evidence type="ECO:0000313" key="7">
    <source>
        <dbReference type="Proteomes" id="UP000002038"/>
    </source>
</evidence>
<dbReference type="OrthoDB" id="6132182at2759"/>
<dbReference type="InterPro" id="IPR050316">
    <property type="entry name" value="Tyrosinase/Hemocyanin"/>
</dbReference>
<keyword evidence="1" id="KW-0479">Metal-binding</keyword>
<keyword evidence="3" id="KW-0812">Transmembrane</keyword>
<protein>
    <recommendedName>
        <fullName evidence="4 5">Tyrosinase copper-binding domain-containing protein</fullName>
    </recommendedName>
</protein>
<dbReference type="VEuPathDB" id="FungiDB:BDBG_01177"/>
<feature type="domain" description="Tyrosinase copper-binding" evidence="5">
    <location>
        <begin position="317"/>
        <end position="328"/>
    </location>
</feature>
<feature type="transmembrane region" description="Helical" evidence="3">
    <location>
        <begin position="51"/>
        <end position="73"/>
    </location>
</feature>
<reference evidence="7" key="1">
    <citation type="journal article" date="2015" name="PLoS Genet.">
        <title>The dynamic genome and transcriptome of the human fungal pathogen Blastomyces and close relative Emmonsia.</title>
        <authorList>
            <person name="Munoz J.F."/>
            <person name="Gauthier G.M."/>
            <person name="Desjardins C.A."/>
            <person name="Gallo J.E."/>
            <person name="Holder J."/>
            <person name="Sullivan T.D."/>
            <person name="Marty A.J."/>
            <person name="Carmen J.C."/>
            <person name="Chen Z."/>
            <person name="Ding L."/>
            <person name="Gujja S."/>
            <person name="Magrini V."/>
            <person name="Misas E."/>
            <person name="Mitreva M."/>
            <person name="Priest M."/>
            <person name="Saif S."/>
            <person name="Whiston E.A."/>
            <person name="Young S."/>
            <person name="Zeng Q."/>
            <person name="Goldman W.E."/>
            <person name="Mardis E.R."/>
            <person name="Taylor J.W."/>
            <person name="McEwen J.G."/>
            <person name="Clay O.K."/>
            <person name="Klein B.S."/>
            <person name="Cuomo C.A."/>
        </authorList>
    </citation>
    <scope>NUCLEOTIDE SEQUENCE [LARGE SCALE GENOMIC DNA]</scope>
    <source>
        <strain evidence="7">SLH14081</strain>
    </source>
</reference>
<dbReference type="GeneID" id="8507439"/>
<dbReference type="KEGG" id="bgh:BDBG_01177"/>
<keyword evidence="7" id="KW-1185">Reference proteome</keyword>
<dbReference type="GO" id="GO:0016491">
    <property type="term" value="F:oxidoreductase activity"/>
    <property type="evidence" value="ECO:0007669"/>
    <property type="project" value="InterPro"/>
</dbReference>
<gene>
    <name evidence="6" type="ORF">BDBG_01177</name>
</gene>
<dbReference type="Pfam" id="PF00264">
    <property type="entry name" value="Tyrosinase"/>
    <property type="match status" value="1"/>
</dbReference>
<dbReference type="STRING" id="559298.A0A179UBW7"/>
<dbReference type="Proteomes" id="UP000002038">
    <property type="component" value="Unassembled WGS sequence"/>
</dbReference>
<dbReference type="EMBL" id="GG657449">
    <property type="protein sequence ID" value="OAT04657.1"/>
    <property type="molecule type" value="Genomic_DNA"/>
</dbReference>
<feature type="transmembrane region" description="Helical" evidence="3">
    <location>
        <begin position="94"/>
        <end position="111"/>
    </location>
</feature>
<accession>A0A179UBW7</accession>
<dbReference type="RefSeq" id="XP_031576303.1">
    <property type="nucleotide sequence ID" value="XM_031720223.1"/>
</dbReference>
<dbReference type="PANTHER" id="PTHR11474:SF126">
    <property type="entry name" value="TYROSINASE-LIKE PROTEIN TYR-1-RELATED"/>
    <property type="match status" value="1"/>
</dbReference>
<dbReference type="PANTHER" id="PTHR11474">
    <property type="entry name" value="TYROSINASE FAMILY MEMBER"/>
    <property type="match status" value="1"/>
</dbReference>
<evidence type="ECO:0000256" key="1">
    <source>
        <dbReference type="ARBA" id="ARBA00022723"/>
    </source>
</evidence>
<dbReference type="InterPro" id="IPR002227">
    <property type="entry name" value="Tyrosinase_Cu-bd"/>
</dbReference>
<dbReference type="PROSITE" id="PS00498">
    <property type="entry name" value="TYROSINASE_2"/>
    <property type="match status" value="1"/>
</dbReference>
<dbReference type="SUPFAM" id="SSF48056">
    <property type="entry name" value="Di-copper centre-containing domain"/>
    <property type="match status" value="1"/>
</dbReference>
<evidence type="ECO:0000259" key="5">
    <source>
        <dbReference type="PROSITE" id="PS00498"/>
    </source>
</evidence>
<sequence length="415" mass="46410">MWSPRPIVMLVHVKMLGCIAFASSTRGGGRFPDCPTTDHDMYINIIVSSGLLFKFLQIISSFSFFLISLFGFCNFHDRKALRLKINRTRPSMVWLRRVILFLSVVCSVVSARCTTPGQRKAWHTLSNSEKQAYIDAELCLMRKPPKTAFKGVITRFDDFQALHVHTAYMNHYVGAFLPFHRLMTYSHEAALREECGYKGYQPYWYEQMDAGKFSSSDIFDSVYGFGGNGFGREGCITDGPFANYTSPFGPGSEIRTQCIDRNFDDAVSLGTSRARVEDCTSKPNWISAWNCIELNPHGGGHNGVGGQMARGGASPGDPIFFLHHAWIDKLWWDWQAKDLPARLSEMGGTNFDENSGFPPGPPDYPQPGAMPGDPGNITTLNHVLFMFGTMGDDKIIADVMDIQGDFLCYGYVDPE</sequence>
<proteinExistence type="predicted"/>
<evidence type="ECO:0000259" key="4">
    <source>
        <dbReference type="PROSITE" id="PS00497"/>
    </source>
</evidence>
<keyword evidence="3" id="KW-1133">Transmembrane helix</keyword>
<keyword evidence="2" id="KW-0186">Copper</keyword>
<evidence type="ECO:0000256" key="2">
    <source>
        <dbReference type="ARBA" id="ARBA00023008"/>
    </source>
</evidence>
<name>A0A179UBW7_BLAGS</name>
<dbReference type="InterPro" id="IPR008922">
    <property type="entry name" value="Di-copper_centre_dom_sf"/>
</dbReference>
<organism evidence="6 7">
    <name type="scientific">Blastomyces gilchristii (strain SLH14081)</name>
    <name type="common">Blastomyces dermatitidis</name>
    <dbReference type="NCBI Taxonomy" id="559298"/>
    <lineage>
        <taxon>Eukaryota</taxon>
        <taxon>Fungi</taxon>
        <taxon>Dikarya</taxon>
        <taxon>Ascomycota</taxon>
        <taxon>Pezizomycotina</taxon>
        <taxon>Eurotiomycetes</taxon>
        <taxon>Eurotiomycetidae</taxon>
        <taxon>Onygenales</taxon>
        <taxon>Ajellomycetaceae</taxon>
        <taxon>Blastomyces</taxon>
    </lineage>
</organism>
<evidence type="ECO:0000256" key="3">
    <source>
        <dbReference type="SAM" id="Phobius"/>
    </source>
</evidence>
<dbReference type="PROSITE" id="PS00497">
    <property type="entry name" value="TYROSINASE_1"/>
    <property type="match status" value="1"/>
</dbReference>
<dbReference type="Gene3D" id="1.10.1280.10">
    <property type="entry name" value="Di-copper center containing domain from catechol oxidase"/>
    <property type="match status" value="1"/>
</dbReference>
<keyword evidence="3" id="KW-0472">Membrane</keyword>